<reference evidence="1 2" key="1">
    <citation type="submission" date="2014-04" db="EMBL/GenBank/DDBJ databases">
        <authorList>
            <consortium name="DOE Joint Genome Institute"/>
            <person name="Kuo A."/>
            <person name="Kohler A."/>
            <person name="Costa M.D."/>
            <person name="Nagy L.G."/>
            <person name="Floudas D."/>
            <person name="Copeland A."/>
            <person name="Barry K.W."/>
            <person name="Cichocki N."/>
            <person name="Veneault-Fourrey C."/>
            <person name="LaButti K."/>
            <person name="Lindquist E.A."/>
            <person name="Lipzen A."/>
            <person name="Lundell T."/>
            <person name="Morin E."/>
            <person name="Murat C."/>
            <person name="Sun H."/>
            <person name="Tunlid A."/>
            <person name="Henrissat B."/>
            <person name="Grigoriev I.V."/>
            <person name="Hibbett D.S."/>
            <person name="Martin F."/>
            <person name="Nordberg H.P."/>
            <person name="Cantor M.N."/>
            <person name="Hua S.X."/>
        </authorList>
    </citation>
    <scope>NUCLEOTIDE SEQUENCE [LARGE SCALE GENOMIC DNA]</scope>
    <source>
        <strain evidence="1 2">Marx 270</strain>
    </source>
</reference>
<sequence>MVGSLRAGVSGAAMRLLLVRCKAVREDVILGWCVGSSHPYVLVIVARCTYLSKRGS</sequence>
<evidence type="ECO:0000313" key="1">
    <source>
        <dbReference type="EMBL" id="KIN98532.1"/>
    </source>
</evidence>
<dbReference type="AlphaFoldDB" id="A0A0C3INI9"/>
<dbReference type="InParanoid" id="A0A0C3INI9"/>
<accession>A0A0C3INI9</accession>
<protein>
    <submittedName>
        <fullName evidence="1">Uncharacterized protein</fullName>
    </submittedName>
</protein>
<name>A0A0C3INI9_PISTI</name>
<evidence type="ECO:0000313" key="2">
    <source>
        <dbReference type="Proteomes" id="UP000054217"/>
    </source>
</evidence>
<dbReference type="Proteomes" id="UP000054217">
    <property type="component" value="Unassembled WGS sequence"/>
</dbReference>
<organism evidence="1 2">
    <name type="scientific">Pisolithus tinctorius Marx 270</name>
    <dbReference type="NCBI Taxonomy" id="870435"/>
    <lineage>
        <taxon>Eukaryota</taxon>
        <taxon>Fungi</taxon>
        <taxon>Dikarya</taxon>
        <taxon>Basidiomycota</taxon>
        <taxon>Agaricomycotina</taxon>
        <taxon>Agaricomycetes</taxon>
        <taxon>Agaricomycetidae</taxon>
        <taxon>Boletales</taxon>
        <taxon>Sclerodermatineae</taxon>
        <taxon>Pisolithaceae</taxon>
        <taxon>Pisolithus</taxon>
    </lineage>
</organism>
<dbReference type="EMBL" id="KN832014">
    <property type="protein sequence ID" value="KIN98532.1"/>
    <property type="molecule type" value="Genomic_DNA"/>
</dbReference>
<gene>
    <name evidence="1" type="ORF">M404DRAFT_1005197</name>
</gene>
<proteinExistence type="predicted"/>
<keyword evidence="2" id="KW-1185">Reference proteome</keyword>
<dbReference type="HOGENOM" id="CLU_3015180_0_0_1"/>
<reference evidence="2" key="2">
    <citation type="submission" date="2015-01" db="EMBL/GenBank/DDBJ databases">
        <title>Evolutionary Origins and Diversification of the Mycorrhizal Mutualists.</title>
        <authorList>
            <consortium name="DOE Joint Genome Institute"/>
            <consortium name="Mycorrhizal Genomics Consortium"/>
            <person name="Kohler A."/>
            <person name="Kuo A."/>
            <person name="Nagy L.G."/>
            <person name="Floudas D."/>
            <person name="Copeland A."/>
            <person name="Barry K.W."/>
            <person name="Cichocki N."/>
            <person name="Veneault-Fourrey C."/>
            <person name="LaButti K."/>
            <person name="Lindquist E.A."/>
            <person name="Lipzen A."/>
            <person name="Lundell T."/>
            <person name="Morin E."/>
            <person name="Murat C."/>
            <person name="Riley R."/>
            <person name="Ohm R."/>
            <person name="Sun H."/>
            <person name="Tunlid A."/>
            <person name="Henrissat B."/>
            <person name="Grigoriev I.V."/>
            <person name="Hibbett D.S."/>
            <person name="Martin F."/>
        </authorList>
    </citation>
    <scope>NUCLEOTIDE SEQUENCE [LARGE SCALE GENOMIC DNA]</scope>
    <source>
        <strain evidence="2">Marx 270</strain>
    </source>
</reference>